<comment type="caution">
    <text evidence="1">The sequence shown here is derived from an EMBL/GenBank/DDBJ whole genome shotgun (WGS) entry which is preliminary data.</text>
</comment>
<evidence type="ECO:0000313" key="1">
    <source>
        <dbReference type="EMBL" id="GEM82544.1"/>
    </source>
</evidence>
<proteinExistence type="predicted"/>
<gene>
    <name evidence="1" type="ORF">MHY01S_07100</name>
</gene>
<dbReference type="Proteomes" id="UP000321197">
    <property type="component" value="Unassembled WGS sequence"/>
</dbReference>
<dbReference type="EMBL" id="BJXL01000014">
    <property type="protein sequence ID" value="GEM82544.1"/>
    <property type="molecule type" value="Genomic_DNA"/>
</dbReference>
<organism evidence="1 2">
    <name type="scientific">Meiothermus hypogaeus NBRC 106114</name>
    <dbReference type="NCBI Taxonomy" id="1227553"/>
    <lineage>
        <taxon>Bacteria</taxon>
        <taxon>Thermotogati</taxon>
        <taxon>Deinococcota</taxon>
        <taxon>Deinococci</taxon>
        <taxon>Thermales</taxon>
        <taxon>Thermaceae</taxon>
        <taxon>Meiothermus</taxon>
    </lineage>
</organism>
<evidence type="ECO:0000313" key="2">
    <source>
        <dbReference type="Proteomes" id="UP000321197"/>
    </source>
</evidence>
<protein>
    <submittedName>
        <fullName evidence="1">Uncharacterized protein</fullName>
    </submittedName>
</protein>
<sequence length="94" mass="9819">MLGLRTSGFEHLPQVVIHLPCLSSRIVGGDEVSVYVSSHLTRNINGVARPHGVVVGGGLVDALGLDELVEGGVQGVLLVIMGRGPKDKKRNLAS</sequence>
<name>A0A511QYS7_9DEIN</name>
<dbReference type="AlphaFoldDB" id="A0A511QYS7"/>
<accession>A0A511QYS7</accession>
<reference evidence="1 2" key="1">
    <citation type="submission" date="2019-07" db="EMBL/GenBank/DDBJ databases">
        <title>Whole genome shotgun sequence of Meiothermus hypogaeus NBRC 106114.</title>
        <authorList>
            <person name="Hosoyama A."/>
            <person name="Uohara A."/>
            <person name="Ohji S."/>
            <person name="Ichikawa N."/>
        </authorList>
    </citation>
    <scope>NUCLEOTIDE SEQUENCE [LARGE SCALE GENOMIC DNA]</scope>
    <source>
        <strain evidence="1 2">NBRC 106114</strain>
    </source>
</reference>